<evidence type="ECO:0000313" key="1">
    <source>
        <dbReference type="EMBL" id="CEL60153.1"/>
    </source>
</evidence>
<dbReference type="OrthoDB" id="3225890at2759"/>
<reference evidence="1 2" key="1">
    <citation type="submission" date="2014-11" db="EMBL/GenBank/DDBJ databases">
        <authorList>
            <person name="Wibberg Daniel"/>
        </authorList>
    </citation>
    <scope>NUCLEOTIDE SEQUENCE [LARGE SCALE GENOMIC DNA]</scope>
    <source>
        <strain evidence="1">Rhizoctonia solani AG1-IB 7/3/14</strain>
    </source>
</reference>
<gene>
    <name evidence="1" type="ORF">RSOLAG1IB_09402</name>
</gene>
<keyword evidence="2" id="KW-1185">Reference proteome</keyword>
<dbReference type="Gene3D" id="2.80.10.50">
    <property type="match status" value="1"/>
</dbReference>
<accession>A0A0B7FV93</accession>
<dbReference type="AlphaFoldDB" id="A0A0B7FV93"/>
<proteinExistence type="predicted"/>
<sequence>MTGLVLLCVPPNRLLNMIEFTGSEGLFNLRATFEGAPPQDETICMYATWTEVGAPIIVTPSSVSSVGATTWNLSKYGNPVRWFITKPGEDETKGFHYEKAEPGCVISLGYPSPFFLDLCVDGTGGIFRPATGMNGATGESRYCVGVSEKGTVEIMNVAFPTGARPSPIPAWQARSTPGRWMIPESPCHRSH</sequence>
<dbReference type="EMBL" id="LN679142">
    <property type="protein sequence ID" value="CEL60153.1"/>
    <property type="molecule type" value="Genomic_DNA"/>
</dbReference>
<dbReference type="Proteomes" id="UP000059188">
    <property type="component" value="Unassembled WGS sequence"/>
</dbReference>
<name>A0A0B7FV93_THACB</name>
<evidence type="ECO:0000313" key="2">
    <source>
        <dbReference type="Proteomes" id="UP000059188"/>
    </source>
</evidence>
<protein>
    <submittedName>
        <fullName evidence="1">Uncharacterized protein</fullName>
    </submittedName>
</protein>
<organism evidence="1 2">
    <name type="scientific">Thanatephorus cucumeris (strain AG1-IB / isolate 7/3/14)</name>
    <name type="common">Lettuce bottom rot fungus</name>
    <name type="synonym">Rhizoctonia solani</name>
    <dbReference type="NCBI Taxonomy" id="1108050"/>
    <lineage>
        <taxon>Eukaryota</taxon>
        <taxon>Fungi</taxon>
        <taxon>Dikarya</taxon>
        <taxon>Basidiomycota</taxon>
        <taxon>Agaricomycotina</taxon>
        <taxon>Agaricomycetes</taxon>
        <taxon>Cantharellales</taxon>
        <taxon>Ceratobasidiaceae</taxon>
        <taxon>Rhizoctonia</taxon>
        <taxon>Rhizoctonia solani AG-1</taxon>
    </lineage>
</organism>